<protein>
    <submittedName>
        <fullName evidence="1">Uncharacterized protein</fullName>
    </submittedName>
</protein>
<name>A0AAV2DYI3_9ROSI</name>
<evidence type="ECO:0000313" key="2">
    <source>
        <dbReference type="Proteomes" id="UP001497516"/>
    </source>
</evidence>
<proteinExistence type="predicted"/>
<accession>A0AAV2DYI3</accession>
<dbReference type="AlphaFoldDB" id="A0AAV2DYI3"/>
<dbReference type="Proteomes" id="UP001497516">
    <property type="component" value="Chromosome 3"/>
</dbReference>
<gene>
    <name evidence="1" type="ORF">LTRI10_LOCUS20107</name>
</gene>
<reference evidence="1 2" key="1">
    <citation type="submission" date="2024-04" db="EMBL/GenBank/DDBJ databases">
        <authorList>
            <person name="Fracassetti M."/>
        </authorList>
    </citation>
    <scope>NUCLEOTIDE SEQUENCE [LARGE SCALE GENOMIC DNA]</scope>
</reference>
<keyword evidence="2" id="KW-1185">Reference proteome</keyword>
<sequence>MGGYDNRLKPHFLRPHLGAAVLDPWQGSLTWQAVRHWITSSSCGPKGRCPPNTERTSKVRFIHKTHLEGAVY</sequence>
<dbReference type="EMBL" id="OZ034816">
    <property type="protein sequence ID" value="CAL1378532.1"/>
    <property type="molecule type" value="Genomic_DNA"/>
</dbReference>
<evidence type="ECO:0000313" key="1">
    <source>
        <dbReference type="EMBL" id="CAL1378532.1"/>
    </source>
</evidence>
<organism evidence="1 2">
    <name type="scientific">Linum trigynum</name>
    <dbReference type="NCBI Taxonomy" id="586398"/>
    <lineage>
        <taxon>Eukaryota</taxon>
        <taxon>Viridiplantae</taxon>
        <taxon>Streptophyta</taxon>
        <taxon>Embryophyta</taxon>
        <taxon>Tracheophyta</taxon>
        <taxon>Spermatophyta</taxon>
        <taxon>Magnoliopsida</taxon>
        <taxon>eudicotyledons</taxon>
        <taxon>Gunneridae</taxon>
        <taxon>Pentapetalae</taxon>
        <taxon>rosids</taxon>
        <taxon>fabids</taxon>
        <taxon>Malpighiales</taxon>
        <taxon>Linaceae</taxon>
        <taxon>Linum</taxon>
    </lineage>
</organism>